<dbReference type="InterPro" id="IPR001347">
    <property type="entry name" value="SIS_dom"/>
</dbReference>
<dbReference type="GO" id="GO:1901135">
    <property type="term" value="P:carbohydrate derivative metabolic process"/>
    <property type="evidence" value="ECO:0007669"/>
    <property type="project" value="InterPro"/>
</dbReference>
<dbReference type="Proteomes" id="UP000000361">
    <property type="component" value="Chromosome 1"/>
</dbReference>
<dbReference type="Gene3D" id="1.10.10.10">
    <property type="entry name" value="Winged helix-like DNA-binding domain superfamily/Winged helix DNA-binding domain"/>
    <property type="match status" value="1"/>
</dbReference>
<dbReference type="Pfam" id="PF01380">
    <property type="entry name" value="SIS"/>
    <property type="match status" value="1"/>
</dbReference>
<gene>
    <name evidence="6" type="ordered locus">Pden_4653</name>
</gene>
<dbReference type="SUPFAM" id="SSF53697">
    <property type="entry name" value="SIS domain"/>
    <property type="match status" value="1"/>
</dbReference>
<keyword evidence="2" id="KW-0238">DNA-binding</keyword>
<dbReference type="Pfam" id="PF01418">
    <property type="entry name" value="HTH_6"/>
    <property type="match status" value="1"/>
</dbReference>
<proteinExistence type="predicted"/>
<dbReference type="GO" id="GO:0097367">
    <property type="term" value="F:carbohydrate derivative binding"/>
    <property type="evidence" value="ECO:0007669"/>
    <property type="project" value="InterPro"/>
</dbReference>
<dbReference type="OrthoDB" id="8582409at2"/>
<dbReference type="AlphaFoldDB" id="A1BB20"/>
<dbReference type="InterPro" id="IPR035472">
    <property type="entry name" value="RpiR-like_SIS"/>
</dbReference>
<dbReference type="HOGENOM" id="CLU_055769_0_3_5"/>
<accession>A1BB20</accession>
<evidence type="ECO:0000313" key="6">
    <source>
        <dbReference type="EMBL" id="ABL72714.1"/>
    </source>
</evidence>
<evidence type="ECO:0000259" key="5">
    <source>
        <dbReference type="PROSITE" id="PS51464"/>
    </source>
</evidence>
<evidence type="ECO:0000256" key="2">
    <source>
        <dbReference type="ARBA" id="ARBA00023125"/>
    </source>
</evidence>
<dbReference type="GO" id="GO:0003677">
    <property type="term" value="F:DNA binding"/>
    <property type="evidence" value="ECO:0007669"/>
    <property type="project" value="UniProtKB-KW"/>
</dbReference>
<dbReference type="PANTHER" id="PTHR30514">
    <property type="entry name" value="GLUCOKINASE"/>
    <property type="match status" value="1"/>
</dbReference>
<keyword evidence="6" id="KW-0614">Plasmid</keyword>
<reference evidence="7" key="1">
    <citation type="submission" date="2006-12" db="EMBL/GenBank/DDBJ databases">
        <title>Complete sequence of plasmid 1 of Paracoccus denitrificans PD1222.</title>
        <authorList>
            <person name="Copeland A."/>
            <person name="Lucas S."/>
            <person name="Lapidus A."/>
            <person name="Barry K."/>
            <person name="Detter J.C."/>
            <person name="Glavina del Rio T."/>
            <person name="Hammon N."/>
            <person name="Israni S."/>
            <person name="Dalin E."/>
            <person name="Tice H."/>
            <person name="Pitluck S."/>
            <person name="Munk A.C."/>
            <person name="Brettin T."/>
            <person name="Bruce D."/>
            <person name="Han C."/>
            <person name="Tapia R."/>
            <person name="Gilna P."/>
            <person name="Schmutz J."/>
            <person name="Larimer F."/>
            <person name="Land M."/>
            <person name="Hauser L."/>
            <person name="Kyrpides N."/>
            <person name="Lykidis A."/>
            <person name="Spiro S."/>
            <person name="Richardson D.J."/>
            <person name="Moir J.W.B."/>
            <person name="Ferguson S.J."/>
            <person name="van Spanning R.J.M."/>
            <person name="Richardson P."/>
        </authorList>
    </citation>
    <scope>NUCLEOTIDE SEQUENCE [LARGE SCALE GENOMIC DNA]</scope>
    <source>
        <strain evidence="7">Pd 1222</strain>
        <plasmid evidence="7">pPD1222</plasmid>
    </source>
</reference>
<keyword evidence="3" id="KW-0804">Transcription</keyword>
<geneLocation type="plasmid" evidence="7">
    <name>pPD1222</name>
</geneLocation>
<dbReference type="PANTHER" id="PTHR30514:SF1">
    <property type="entry name" value="HTH-TYPE TRANSCRIPTIONAL REGULATOR HEXR-RELATED"/>
    <property type="match status" value="1"/>
</dbReference>
<dbReference type="EMBL" id="CP000491">
    <property type="protein sequence ID" value="ABL72714.1"/>
    <property type="molecule type" value="Genomic_DNA"/>
</dbReference>
<organism evidence="6 7">
    <name type="scientific">Paracoccus denitrificans (strain Pd 1222)</name>
    <dbReference type="NCBI Taxonomy" id="318586"/>
    <lineage>
        <taxon>Bacteria</taxon>
        <taxon>Pseudomonadati</taxon>
        <taxon>Pseudomonadota</taxon>
        <taxon>Alphaproteobacteria</taxon>
        <taxon>Rhodobacterales</taxon>
        <taxon>Paracoccaceae</taxon>
        <taxon>Paracoccus</taxon>
    </lineage>
</organism>
<dbReference type="GO" id="GO:0003700">
    <property type="term" value="F:DNA-binding transcription factor activity"/>
    <property type="evidence" value="ECO:0007669"/>
    <property type="project" value="InterPro"/>
</dbReference>
<evidence type="ECO:0000313" key="7">
    <source>
        <dbReference type="Proteomes" id="UP000000361"/>
    </source>
</evidence>
<evidence type="ECO:0000256" key="3">
    <source>
        <dbReference type="ARBA" id="ARBA00023163"/>
    </source>
</evidence>
<evidence type="ECO:0000259" key="4">
    <source>
        <dbReference type="PROSITE" id="PS51071"/>
    </source>
</evidence>
<evidence type="ECO:0000256" key="1">
    <source>
        <dbReference type="ARBA" id="ARBA00023015"/>
    </source>
</evidence>
<dbReference type="KEGG" id="pde:Pden_4653"/>
<dbReference type="CDD" id="cd05013">
    <property type="entry name" value="SIS_RpiR"/>
    <property type="match status" value="1"/>
</dbReference>
<dbReference type="InterPro" id="IPR047640">
    <property type="entry name" value="RpiR-like"/>
</dbReference>
<protein>
    <submittedName>
        <fullName evidence="6">Transcriptional regulator, RpiR family</fullName>
    </submittedName>
</protein>
<feature type="domain" description="SIS" evidence="5">
    <location>
        <begin position="137"/>
        <end position="278"/>
    </location>
</feature>
<sequence>MAPFDGAVLTARGEMLDRIRQSLASFTPAERRVAEAVLDTPSTAITWSISDAARIAKVSEPSIIRFCRRLDCDGFPDFRLKLAQQLAKHQPAPQPLARPGSGNDDPLAAMVDDIFQRAGQAIEEARRDLDLGALRAAVAMLGKARRVDIYGYGSSGFMASEAQHRLAALAIPAVAYSDPTLQMHSAPLLGPGDLLFVLSFSGLTSYLISNIEIARKAGAPVLAISPKGSIVASLADVNLNLNAYRQSSGRMAVPTGRVAPMYVLLDALFAAMAEEMGGEH</sequence>
<dbReference type="PROSITE" id="PS51464">
    <property type="entry name" value="SIS"/>
    <property type="match status" value="1"/>
</dbReference>
<keyword evidence="7" id="KW-1185">Reference proteome</keyword>
<dbReference type="InterPro" id="IPR000281">
    <property type="entry name" value="HTH_RpiR"/>
</dbReference>
<dbReference type="InterPro" id="IPR046348">
    <property type="entry name" value="SIS_dom_sf"/>
</dbReference>
<keyword evidence="1" id="KW-0805">Transcription regulation</keyword>
<feature type="domain" description="HTH rpiR-type" evidence="4">
    <location>
        <begin position="13"/>
        <end position="89"/>
    </location>
</feature>
<dbReference type="InterPro" id="IPR036388">
    <property type="entry name" value="WH-like_DNA-bd_sf"/>
</dbReference>
<dbReference type="InterPro" id="IPR009057">
    <property type="entry name" value="Homeodomain-like_sf"/>
</dbReference>
<dbReference type="PROSITE" id="PS51071">
    <property type="entry name" value="HTH_RPIR"/>
    <property type="match status" value="1"/>
</dbReference>
<name>A1BB20_PARDP</name>
<dbReference type="eggNOG" id="COG1737">
    <property type="taxonomic scope" value="Bacteria"/>
</dbReference>
<dbReference type="SUPFAM" id="SSF46689">
    <property type="entry name" value="Homeodomain-like"/>
    <property type="match status" value="1"/>
</dbReference>
<dbReference type="EnsemblBacteria" id="ABL72714">
    <property type="protein sequence ID" value="ABL72714"/>
    <property type="gene ID" value="Pden_4653"/>
</dbReference>
<dbReference type="Gene3D" id="3.40.50.10490">
    <property type="entry name" value="Glucose-6-phosphate isomerase like protein, domain 1"/>
    <property type="match status" value="1"/>
</dbReference>